<dbReference type="AlphaFoldDB" id="A0A0F9D7D9"/>
<organism evidence="1">
    <name type="scientific">marine sediment metagenome</name>
    <dbReference type="NCBI Taxonomy" id="412755"/>
    <lineage>
        <taxon>unclassified sequences</taxon>
        <taxon>metagenomes</taxon>
        <taxon>ecological metagenomes</taxon>
    </lineage>
</organism>
<comment type="caution">
    <text evidence="1">The sequence shown here is derived from an EMBL/GenBank/DDBJ whole genome shotgun (WGS) entry which is preliminary data.</text>
</comment>
<dbReference type="EMBL" id="LAZR01030147">
    <property type="protein sequence ID" value="KKL57494.1"/>
    <property type="molecule type" value="Genomic_DNA"/>
</dbReference>
<accession>A0A0F9D7D9</accession>
<name>A0A0F9D7D9_9ZZZZ</name>
<sequence>MSIETKRSPMLAPGYALHRYVAEAIDSLPETVQAHGMNMAGHGIANIQVVPSDGANPGIKVLFWSEETSAFIDKHVALAFAGKGVDVAYELDLEVNGREIFIAVIGGVAAGQKVHIFVGGFDAIMR</sequence>
<protein>
    <submittedName>
        <fullName evidence="1">Uncharacterized protein</fullName>
    </submittedName>
</protein>
<reference evidence="1" key="1">
    <citation type="journal article" date="2015" name="Nature">
        <title>Complex archaea that bridge the gap between prokaryotes and eukaryotes.</title>
        <authorList>
            <person name="Spang A."/>
            <person name="Saw J.H."/>
            <person name="Jorgensen S.L."/>
            <person name="Zaremba-Niedzwiedzka K."/>
            <person name="Martijn J."/>
            <person name="Lind A.E."/>
            <person name="van Eijk R."/>
            <person name="Schleper C."/>
            <person name="Guy L."/>
            <person name="Ettema T.J."/>
        </authorList>
    </citation>
    <scope>NUCLEOTIDE SEQUENCE</scope>
</reference>
<gene>
    <name evidence="1" type="ORF">LCGC14_2234840</name>
</gene>
<evidence type="ECO:0000313" key="1">
    <source>
        <dbReference type="EMBL" id="KKL57494.1"/>
    </source>
</evidence>
<proteinExistence type="predicted"/>